<proteinExistence type="predicted"/>
<feature type="compositionally biased region" description="Acidic residues" evidence="1">
    <location>
        <begin position="125"/>
        <end position="139"/>
    </location>
</feature>
<feature type="compositionally biased region" description="Low complexity" evidence="1">
    <location>
        <begin position="75"/>
        <end position="101"/>
    </location>
</feature>
<keyword evidence="3" id="KW-1185">Reference proteome</keyword>
<accession>A0A2J6TVM2</accession>
<organism evidence="2 3">
    <name type="scientific">Hyaloscypha bicolor E</name>
    <dbReference type="NCBI Taxonomy" id="1095630"/>
    <lineage>
        <taxon>Eukaryota</taxon>
        <taxon>Fungi</taxon>
        <taxon>Dikarya</taxon>
        <taxon>Ascomycota</taxon>
        <taxon>Pezizomycotina</taxon>
        <taxon>Leotiomycetes</taxon>
        <taxon>Helotiales</taxon>
        <taxon>Hyaloscyphaceae</taxon>
        <taxon>Hyaloscypha</taxon>
        <taxon>Hyaloscypha bicolor</taxon>
    </lineage>
</organism>
<dbReference type="GeneID" id="36592417"/>
<feature type="region of interest" description="Disordered" evidence="1">
    <location>
        <begin position="1"/>
        <end position="179"/>
    </location>
</feature>
<feature type="compositionally biased region" description="Polar residues" evidence="1">
    <location>
        <begin position="209"/>
        <end position="219"/>
    </location>
</feature>
<dbReference type="InParanoid" id="A0A2J6TVM2"/>
<dbReference type="Proteomes" id="UP000235371">
    <property type="component" value="Unassembled WGS sequence"/>
</dbReference>
<dbReference type="AlphaFoldDB" id="A0A2J6TVM2"/>
<feature type="region of interest" description="Disordered" evidence="1">
    <location>
        <begin position="204"/>
        <end position="244"/>
    </location>
</feature>
<reference evidence="2 3" key="1">
    <citation type="submission" date="2016-04" db="EMBL/GenBank/DDBJ databases">
        <title>A degradative enzymes factory behind the ericoid mycorrhizal symbiosis.</title>
        <authorList>
            <consortium name="DOE Joint Genome Institute"/>
            <person name="Martino E."/>
            <person name="Morin E."/>
            <person name="Grelet G."/>
            <person name="Kuo A."/>
            <person name="Kohler A."/>
            <person name="Daghino S."/>
            <person name="Barry K."/>
            <person name="Choi C."/>
            <person name="Cichocki N."/>
            <person name="Clum A."/>
            <person name="Copeland A."/>
            <person name="Hainaut M."/>
            <person name="Haridas S."/>
            <person name="Labutti K."/>
            <person name="Lindquist E."/>
            <person name="Lipzen A."/>
            <person name="Khouja H.-R."/>
            <person name="Murat C."/>
            <person name="Ohm R."/>
            <person name="Olson A."/>
            <person name="Spatafora J."/>
            <person name="Veneault-Fourrey C."/>
            <person name="Henrissat B."/>
            <person name="Grigoriev I."/>
            <person name="Martin F."/>
            <person name="Perotto S."/>
        </authorList>
    </citation>
    <scope>NUCLEOTIDE SEQUENCE [LARGE SCALE GENOMIC DNA]</scope>
    <source>
        <strain evidence="2 3">E</strain>
    </source>
</reference>
<dbReference type="OrthoDB" id="4186058at2759"/>
<protein>
    <submittedName>
        <fullName evidence="2">Uncharacterized protein</fullName>
    </submittedName>
</protein>
<name>A0A2J6TVM2_9HELO</name>
<feature type="compositionally biased region" description="Basic and acidic residues" evidence="1">
    <location>
        <begin position="165"/>
        <end position="178"/>
    </location>
</feature>
<dbReference type="RefSeq" id="XP_024743977.1">
    <property type="nucleotide sequence ID" value="XM_024884340.1"/>
</dbReference>
<sequence>MRPTTPNFNFAPQAGPSSPPQTPTTSAFPSKANRRNGMHFSKPTIPTKDGTITPNGNGPFHFSYTPSARPEDLSPRSSSSPASSAHSSSSGSPPRSLSSSPAVHTTSSPPRRTKIVTESNFTLEEFNESAYEEWESGDEDVIRPYQYEDADSEKAQSVKSSGGRRKSDLDPRILDGIRDLGCGDQEEAREEWVRAERARKKWKRRSSGTKRTLTQSIGSDTDDEDLQPVMFDGANEAGSSARRLRRKVGERSSLIFDDPPPRIEEVDEGCEEVIDINENEDELDRRTMRELPYYRYVLEEMEIDSEEE</sequence>
<evidence type="ECO:0000313" key="3">
    <source>
        <dbReference type="Proteomes" id="UP000235371"/>
    </source>
</evidence>
<evidence type="ECO:0000256" key="1">
    <source>
        <dbReference type="SAM" id="MobiDB-lite"/>
    </source>
</evidence>
<evidence type="ECO:0000313" key="2">
    <source>
        <dbReference type="EMBL" id="PMD67073.1"/>
    </source>
</evidence>
<feature type="compositionally biased region" description="Polar residues" evidence="1">
    <location>
        <begin position="102"/>
        <end position="122"/>
    </location>
</feature>
<gene>
    <name evidence="2" type="ORF">K444DRAFT_639143</name>
</gene>
<dbReference type="STRING" id="1095630.A0A2J6TVM2"/>
<dbReference type="EMBL" id="KZ613740">
    <property type="protein sequence ID" value="PMD67073.1"/>
    <property type="molecule type" value="Genomic_DNA"/>
</dbReference>